<feature type="domain" description="CHK kinase-like" evidence="1">
    <location>
        <begin position="127"/>
        <end position="308"/>
    </location>
</feature>
<dbReference type="SUPFAM" id="SSF56112">
    <property type="entry name" value="Protein kinase-like (PK-like)"/>
    <property type="match status" value="1"/>
</dbReference>
<dbReference type="Gene3D" id="3.90.1200.10">
    <property type="match status" value="1"/>
</dbReference>
<dbReference type="InterPro" id="IPR052961">
    <property type="entry name" value="Oxido-Kinase-like_Enzymes"/>
</dbReference>
<dbReference type="Pfam" id="PF01636">
    <property type="entry name" value="APH"/>
    <property type="match status" value="1"/>
</dbReference>
<dbReference type="PANTHER" id="PTHR23020">
    <property type="entry name" value="UNCHARACTERIZED NUCLEAR HORMONE RECEPTOR-RELATED"/>
    <property type="match status" value="1"/>
</dbReference>
<protein>
    <submittedName>
        <fullName evidence="2">Phosphotransferase</fullName>
    </submittedName>
</protein>
<gene>
    <name evidence="2" type="ORF">ORI27_12395</name>
</gene>
<dbReference type="PANTHER" id="PTHR23020:SF41">
    <property type="entry name" value="AMINOGLYCOSIDE PHOSPHOTRANSFERASE DOMAIN-CONTAINING PROTEIN"/>
    <property type="match status" value="1"/>
</dbReference>
<accession>A0ABT3SDF3</accession>
<comment type="caution">
    <text evidence="2">The sequence shown here is derived from an EMBL/GenBank/DDBJ whole genome shotgun (WGS) entry which is preliminary data.</text>
</comment>
<keyword evidence="3" id="KW-1185">Reference proteome</keyword>
<dbReference type="InterPro" id="IPR015897">
    <property type="entry name" value="CHK_kinase-like"/>
</dbReference>
<evidence type="ECO:0000313" key="3">
    <source>
        <dbReference type="Proteomes" id="UP001300745"/>
    </source>
</evidence>
<dbReference type="SMART" id="SM00587">
    <property type="entry name" value="CHK"/>
    <property type="match status" value="1"/>
</dbReference>
<name>A0ABT3SDF3_9MYCO</name>
<dbReference type="RefSeq" id="WP_266073952.1">
    <property type="nucleotide sequence ID" value="NZ_JAPJDO010000009.1"/>
</dbReference>
<evidence type="ECO:0000259" key="1">
    <source>
        <dbReference type="SMART" id="SM00587"/>
    </source>
</evidence>
<reference evidence="2 3" key="1">
    <citation type="submission" date="2022-11" db="EMBL/GenBank/DDBJ databases">
        <title>Mycobacterium sp. nov.</title>
        <authorList>
            <person name="Papic B."/>
            <person name="Spicic S."/>
            <person name="Duvnjak S."/>
        </authorList>
    </citation>
    <scope>NUCLEOTIDE SEQUENCE [LARGE SCALE GENOMIC DNA]</scope>
    <source>
        <strain evidence="2 3">CVI_P4</strain>
    </source>
</reference>
<organism evidence="2 3">
    <name type="scientific">Mycobacterium pinniadriaticum</name>
    <dbReference type="NCBI Taxonomy" id="2994102"/>
    <lineage>
        <taxon>Bacteria</taxon>
        <taxon>Bacillati</taxon>
        <taxon>Actinomycetota</taxon>
        <taxon>Actinomycetes</taxon>
        <taxon>Mycobacteriales</taxon>
        <taxon>Mycobacteriaceae</taxon>
        <taxon>Mycobacterium</taxon>
    </lineage>
</organism>
<sequence length="366" mass="41070">MMNNVIEVSGPKLPESLKDVTPEWLSGVLSGERGRVVVKSVTIDKEVHGTSTMARLALQYDDSTAAASLPDRLWVKAGYEPHSDAMGQLDLYAAEARFYRDLRGELPVNAPQCYFAACDESAKRGVILIEDLDGRGATFGYSTRPVSIDTMRKILTGLARLHAAWWADPKLWELSWLQLPLDYGSPMEAYFRAHTPEVVASYLDRPRAAAVPCNIANPKALNDALWALQALMASTPSCLLHGDPHIGNMFFEKDGTPGLFDWQILRRGRWAHDVTYAIVTALDVADRRNSEEDLLKHYLAQLEEYGVDAPDFDEAWLEYRRYLAWGLMVWLVNPEDFQPDEVNEPYLTRFAIAADDLKMFTSLGLG</sequence>
<dbReference type="EMBL" id="JAPJDO010000009">
    <property type="protein sequence ID" value="MCX2937505.1"/>
    <property type="molecule type" value="Genomic_DNA"/>
</dbReference>
<evidence type="ECO:0000313" key="2">
    <source>
        <dbReference type="EMBL" id="MCX2937505.1"/>
    </source>
</evidence>
<dbReference type="InterPro" id="IPR011009">
    <property type="entry name" value="Kinase-like_dom_sf"/>
</dbReference>
<dbReference type="Proteomes" id="UP001300745">
    <property type="component" value="Unassembled WGS sequence"/>
</dbReference>
<dbReference type="InterPro" id="IPR002575">
    <property type="entry name" value="Aminoglycoside_PTrfase"/>
</dbReference>
<proteinExistence type="predicted"/>